<dbReference type="AlphaFoldDB" id="A0A4Y2FKT5"/>
<reference evidence="1 2" key="1">
    <citation type="journal article" date="2019" name="Sci. Rep.">
        <title>Orb-weaving spider Araneus ventricosus genome elucidates the spidroin gene catalogue.</title>
        <authorList>
            <person name="Kono N."/>
            <person name="Nakamura H."/>
            <person name="Ohtoshi R."/>
            <person name="Moran D.A.P."/>
            <person name="Shinohara A."/>
            <person name="Yoshida Y."/>
            <person name="Fujiwara M."/>
            <person name="Mori M."/>
            <person name="Tomita M."/>
            <person name="Arakawa K."/>
        </authorList>
    </citation>
    <scope>NUCLEOTIDE SEQUENCE [LARGE SCALE GENOMIC DNA]</scope>
</reference>
<accession>A0A4Y2FKT5</accession>
<evidence type="ECO:0000313" key="1">
    <source>
        <dbReference type="EMBL" id="GBM40224.1"/>
    </source>
</evidence>
<evidence type="ECO:0000313" key="2">
    <source>
        <dbReference type="Proteomes" id="UP000499080"/>
    </source>
</evidence>
<sequence length="156" mass="17615">MLFSNKSLQTPFRCTLSLRPKSQELVSGISVTIYKIFSFACGFRTDRDLASVSSPGKIPSCTIDGAVVQAFYDLVHDTLDITDGISVESLFCCTRLLRTSDEYQLTRSLQIVPSHWLWTLQMLGFRQSSSVNYLHLLLALGCFYDDILYTEYCSVL</sequence>
<name>A0A4Y2FKT5_ARAVE</name>
<protein>
    <submittedName>
        <fullName evidence="1">Uncharacterized protein</fullName>
    </submittedName>
</protein>
<organism evidence="1 2">
    <name type="scientific">Araneus ventricosus</name>
    <name type="common">Orbweaver spider</name>
    <name type="synonym">Epeira ventricosa</name>
    <dbReference type="NCBI Taxonomy" id="182803"/>
    <lineage>
        <taxon>Eukaryota</taxon>
        <taxon>Metazoa</taxon>
        <taxon>Ecdysozoa</taxon>
        <taxon>Arthropoda</taxon>
        <taxon>Chelicerata</taxon>
        <taxon>Arachnida</taxon>
        <taxon>Araneae</taxon>
        <taxon>Araneomorphae</taxon>
        <taxon>Entelegynae</taxon>
        <taxon>Araneoidea</taxon>
        <taxon>Araneidae</taxon>
        <taxon>Araneus</taxon>
    </lineage>
</organism>
<comment type="caution">
    <text evidence="1">The sequence shown here is derived from an EMBL/GenBank/DDBJ whole genome shotgun (WGS) entry which is preliminary data.</text>
</comment>
<dbReference type="Proteomes" id="UP000499080">
    <property type="component" value="Unassembled WGS sequence"/>
</dbReference>
<gene>
    <name evidence="1" type="ORF">AVEN_183540_1</name>
</gene>
<dbReference type="EMBL" id="BGPR01000922">
    <property type="protein sequence ID" value="GBM40224.1"/>
    <property type="molecule type" value="Genomic_DNA"/>
</dbReference>
<proteinExistence type="predicted"/>
<keyword evidence="2" id="KW-1185">Reference proteome</keyword>